<dbReference type="Proteomes" id="UP000032141">
    <property type="component" value="Chromosome C6"/>
</dbReference>
<dbReference type="EnsemblPlants" id="Bo6g119030.1">
    <property type="protein sequence ID" value="Bo6g119030.1"/>
    <property type="gene ID" value="Bo6g119030"/>
</dbReference>
<reference evidence="2" key="2">
    <citation type="submission" date="2015-03" db="UniProtKB">
        <authorList>
            <consortium name="EnsemblPlants"/>
        </authorList>
    </citation>
    <scope>IDENTIFICATION</scope>
</reference>
<evidence type="ECO:0000256" key="1">
    <source>
        <dbReference type="SAM" id="Phobius"/>
    </source>
</evidence>
<protein>
    <submittedName>
        <fullName evidence="2">Uncharacterized protein</fullName>
    </submittedName>
</protein>
<keyword evidence="1" id="KW-0812">Transmembrane</keyword>
<evidence type="ECO:0000313" key="2">
    <source>
        <dbReference type="EnsemblPlants" id="Bo6g119030.1"/>
    </source>
</evidence>
<accession>A0A0D3D0Q8</accession>
<keyword evidence="1" id="KW-1133">Transmembrane helix</keyword>
<dbReference type="STRING" id="109376.A0A0D3D0Q8"/>
<reference evidence="2 3" key="1">
    <citation type="journal article" date="2014" name="Genome Biol.">
        <title>Transcriptome and methylome profiling reveals relics of genome dominance in the mesopolyploid Brassica oleracea.</title>
        <authorList>
            <person name="Parkin I.A."/>
            <person name="Koh C."/>
            <person name="Tang H."/>
            <person name="Robinson S.J."/>
            <person name="Kagale S."/>
            <person name="Clarke W.E."/>
            <person name="Town C.D."/>
            <person name="Nixon J."/>
            <person name="Krishnakumar V."/>
            <person name="Bidwell S.L."/>
            <person name="Denoeud F."/>
            <person name="Belcram H."/>
            <person name="Links M.G."/>
            <person name="Just J."/>
            <person name="Clarke C."/>
            <person name="Bender T."/>
            <person name="Huebert T."/>
            <person name="Mason A.S."/>
            <person name="Pires J.C."/>
            <person name="Barker G."/>
            <person name="Moore J."/>
            <person name="Walley P.G."/>
            <person name="Manoli S."/>
            <person name="Batley J."/>
            <person name="Edwards D."/>
            <person name="Nelson M.N."/>
            <person name="Wang X."/>
            <person name="Paterson A.H."/>
            <person name="King G."/>
            <person name="Bancroft I."/>
            <person name="Chalhoub B."/>
            <person name="Sharpe A.G."/>
        </authorList>
    </citation>
    <scope>NUCLEOTIDE SEQUENCE</scope>
    <source>
        <strain evidence="2 3">cv. TO1000</strain>
    </source>
</reference>
<dbReference type="HOGENOM" id="CLU_1941061_0_0_1"/>
<name>A0A0D3D0Q8_BRAOL</name>
<proteinExistence type="predicted"/>
<dbReference type="Gramene" id="Bo6g119030.1">
    <property type="protein sequence ID" value="Bo6g119030.1"/>
    <property type="gene ID" value="Bo6g119030"/>
</dbReference>
<dbReference type="Gene3D" id="3.30.200.20">
    <property type="entry name" value="Phosphorylase Kinase, domain 1"/>
    <property type="match status" value="1"/>
</dbReference>
<evidence type="ECO:0000313" key="3">
    <source>
        <dbReference type="Proteomes" id="UP000032141"/>
    </source>
</evidence>
<keyword evidence="1" id="KW-0472">Membrane</keyword>
<organism evidence="2 3">
    <name type="scientific">Brassica oleracea var. oleracea</name>
    <dbReference type="NCBI Taxonomy" id="109376"/>
    <lineage>
        <taxon>Eukaryota</taxon>
        <taxon>Viridiplantae</taxon>
        <taxon>Streptophyta</taxon>
        <taxon>Embryophyta</taxon>
        <taxon>Tracheophyta</taxon>
        <taxon>Spermatophyta</taxon>
        <taxon>Magnoliopsida</taxon>
        <taxon>eudicotyledons</taxon>
        <taxon>Gunneridae</taxon>
        <taxon>Pentapetalae</taxon>
        <taxon>rosids</taxon>
        <taxon>malvids</taxon>
        <taxon>Brassicales</taxon>
        <taxon>Brassicaceae</taxon>
        <taxon>Brassiceae</taxon>
        <taxon>Brassica</taxon>
    </lineage>
</organism>
<keyword evidence="3" id="KW-1185">Reference proteome</keyword>
<dbReference type="AlphaFoldDB" id="A0A0D3D0Q8"/>
<sequence>MEIGSNPTKLLPLLIITTMFIFFLCCCHAMVADEDDIRCLRGTQTFITDPQGVLKSWNFANITLGHKLAQVSLSQKPLVKVRHGDLMAAPNGFSSENIIFYTRTWTTYKALLLDGSALAVKHLWELHHLT</sequence>
<feature type="transmembrane region" description="Helical" evidence="1">
    <location>
        <begin position="12"/>
        <end position="31"/>
    </location>
</feature>